<feature type="domain" description="GYF" evidence="2">
    <location>
        <begin position="434"/>
        <end position="490"/>
    </location>
</feature>
<dbReference type="VEuPathDB" id="ToxoDB:TGRUB_217010"/>
<feature type="compositionally biased region" description="Basic and acidic residues" evidence="1">
    <location>
        <begin position="554"/>
        <end position="566"/>
    </location>
</feature>
<comment type="caution">
    <text evidence="3">The sequence shown here is derived from an EMBL/GenBank/DDBJ whole genome shotgun (WGS) entry which is preliminary data.</text>
</comment>
<dbReference type="InterPro" id="IPR003169">
    <property type="entry name" value="GYF"/>
</dbReference>
<feature type="compositionally biased region" description="Basic and acidic residues" evidence="1">
    <location>
        <begin position="7"/>
        <end position="16"/>
    </location>
</feature>
<evidence type="ECO:0000259" key="2">
    <source>
        <dbReference type="PROSITE" id="PS50829"/>
    </source>
</evidence>
<dbReference type="InterPro" id="IPR039905">
    <property type="entry name" value="CD2BP2/Lin1"/>
</dbReference>
<evidence type="ECO:0000313" key="3">
    <source>
        <dbReference type="EMBL" id="KFG58478.1"/>
    </source>
</evidence>
<feature type="region of interest" description="Disordered" evidence="1">
    <location>
        <begin position="38"/>
        <end position="60"/>
    </location>
</feature>
<dbReference type="SUPFAM" id="SSF55277">
    <property type="entry name" value="GYF domain"/>
    <property type="match status" value="1"/>
</dbReference>
<reference evidence="3 4" key="1">
    <citation type="submission" date="2014-05" db="EMBL/GenBank/DDBJ databases">
        <authorList>
            <person name="Sibley D."/>
            <person name="Venepally P."/>
            <person name="Karamycheva S."/>
            <person name="Hadjithomas M."/>
            <person name="Khan A."/>
            <person name="Brunk B."/>
            <person name="Roos D."/>
            <person name="Caler E."/>
            <person name="Lorenzi H."/>
        </authorList>
    </citation>
    <scope>NUCLEOTIDE SEQUENCE [LARGE SCALE GENOMIC DNA]</scope>
    <source>
        <strain evidence="3 4">RUB</strain>
    </source>
</reference>
<protein>
    <submittedName>
        <fullName evidence="3">Putative CD2 antigen cytoplasmic tail-binding protein 2</fullName>
    </submittedName>
</protein>
<dbReference type="GO" id="GO:0005682">
    <property type="term" value="C:U5 snRNP"/>
    <property type="evidence" value="ECO:0007669"/>
    <property type="project" value="InterPro"/>
</dbReference>
<evidence type="ECO:0000256" key="1">
    <source>
        <dbReference type="SAM" id="MobiDB-lite"/>
    </source>
</evidence>
<proteinExistence type="predicted"/>
<accession>A0A086LPB0</accession>
<dbReference type="AlphaFoldDB" id="A0A086LPB0"/>
<dbReference type="EMBL" id="AFYV02002515">
    <property type="protein sequence ID" value="KFG58478.1"/>
    <property type="molecule type" value="Genomic_DNA"/>
</dbReference>
<name>A0A086LPB0_TOXGO</name>
<dbReference type="PANTHER" id="PTHR13138:SF3">
    <property type="entry name" value="CD2 ANTIGEN CYTOPLASMIC TAIL-BINDING PROTEIN 2"/>
    <property type="match status" value="1"/>
</dbReference>
<feature type="compositionally biased region" description="Basic and acidic residues" evidence="1">
    <location>
        <begin position="220"/>
        <end position="256"/>
    </location>
</feature>
<feature type="region of interest" description="Disordered" evidence="1">
    <location>
        <begin position="409"/>
        <end position="430"/>
    </location>
</feature>
<feature type="region of interest" description="Disordered" evidence="1">
    <location>
        <begin position="1"/>
        <end position="24"/>
    </location>
</feature>
<feature type="compositionally biased region" description="Basic and acidic residues" evidence="1">
    <location>
        <begin position="277"/>
        <end position="363"/>
    </location>
</feature>
<dbReference type="PROSITE" id="PS50829">
    <property type="entry name" value="GYF"/>
    <property type="match status" value="1"/>
</dbReference>
<feature type="region of interest" description="Disordered" evidence="1">
    <location>
        <begin position="501"/>
        <end position="572"/>
    </location>
</feature>
<dbReference type="Proteomes" id="UP000028834">
    <property type="component" value="Unassembled WGS sequence"/>
</dbReference>
<gene>
    <name evidence="3" type="ORF">TGRUB_217010</name>
</gene>
<dbReference type="PANTHER" id="PTHR13138">
    <property type="entry name" value="PROTEIN LIN1"/>
    <property type="match status" value="1"/>
</dbReference>
<organism evidence="3 4">
    <name type="scientific">Toxoplasma gondii RUB</name>
    <dbReference type="NCBI Taxonomy" id="935652"/>
    <lineage>
        <taxon>Eukaryota</taxon>
        <taxon>Sar</taxon>
        <taxon>Alveolata</taxon>
        <taxon>Apicomplexa</taxon>
        <taxon>Conoidasida</taxon>
        <taxon>Coccidia</taxon>
        <taxon>Eucoccidiorida</taxon>
        <taxon>Eimeriorina</taxon>
        <taxon>Sarcocystidae</taxon>
        <taxon>Toxoplasma</taxon>
    </lineage>
</organism>
<sequence length="572" mass="64984">MSSARSRNMEQPEREQPPGGAVAKRVCFKQEQEVRFVEKWAGEGSSPQAEDHEDTAADLDCQYSKDEVEKIRRRKKVLAAGVGSLGYGVGDTEVDTVNLRSAAVAASEADPEVEKDEKGVVFEPFNMRREMQEGVFDEEGNYLWRTKQPAMVADGWLDAIDAGDASTAFRTEEARQRALSEMCVEAEATVVDIPESLRELAELLGVGESPTDAMRRIKAAARERDRASGEARRQETARRERGNSADGARESKRRREEEEEDDAFCRPTAKRTRRKKREEDSGHLGSEEPEGEEKAKEEANAEKEEANAEKEEANAEKEEANAEKEEANAEKEEEKSPEGERGERREGFGRKDARVSKRREANGGRMNEDELRVFNAITDLCSSLMAVGKNVYFLRKEDILNEIEKSVKPATDDATANTESEAAHAEDGNSGEAATLWQFRWLNNPSDTALHGPYPSSLFRAWIEQGFVSDETAMEVRQVSASNDPLDGLWLSWRDADFRSAREQEEDERRREAEEDERQREADSDEERAQARERRRKESKERGEENPEEEEEAKEEKEFRKNERVMRMLQQT</sequence>
<evidence type="ECO:0000313" key="4">
    <source>
        <dbReference type="Proteomes" id="UP000028834"/>
    </source>
</evidence>
<dbReference type="InterPro" id="IPR035445">
    <property type="entry name" value="GYF-like_dom_sf"/>
</dbReference>
<dbReference type="Gene3D" id="3.30.1490.40">
    <property type="match status" value="1"/>
</dbReference>
<feature type="region of interest" description="Disordered" evidence="1">
    <location>
        <begin position="218"/>
        <end position="363"/>
    </location>
</feature>
<dbReference type="OrthoDB" id="331341at2759"/>
<feature type="compositionally biased region" description="Basic and acidic residues" evidence="1">
    <location>
        <begin position="501"/>
        <end position="545"/>
    </location>
</feature>